<dbReference type="CDD" id="cd02869">
    <property type="entry name" value="PseudoU_synth_RluA_like"/>
    <property type="match status" value="1"/>
</dbReference>
<gene>
    <name evidence="7" type="ORF">ACE3NQ_02750</name>
</gene>
<reference evidence="7 8" key="1">
    <citation type="submission" date="2024-09" db="EMBL/GenBank/DDBJ databases">
        <authorList>
            <person name="Ruan L."/>
        </authorList>
    </citation>
    <scope>NUCLEOTIDE SEQUENCE [LARGE SCALE GENOMIC DNA]</scope>
    <source>
        <strain evidence="7 8">D33</strain>
    </source>
</reference>
<organism evidence="7 8">
    <name type="scientific">Paenibacillus terreus</name>
    <dbReference type="NCBI Taxonomy" id="1387834"/>
    <lineage>
        <taxon>Bacteria</taxon>
        <taxon>Bacillati</taxon>
        <taxon>Bacillota</taxon>
        <taxon>Bacilli</taxon>
        <taxon>Bacillales</taxon>
        <taxon>Paenibacillaceae</taxon>
        <taxon>Paenibacillus</taxon>
    </lineage>
</organism>
<protein>
    <recommendedName>
        <fullName evidence="4">RNA pseudouridylate synthase</fullName>
    </recommendedName>
    <alternativeName>
        <fullName evidence="5">RNA-uridine isomerase</fullName>
    </alternativeName>
</protein>
<comment type="similarity">
    <text evidence="2">Belongs to the pseudouridine synthase RluA family.</text>
</comment>
<dbReference type="InterPro" id="IPR020103">
    <property type="entry name" value="PsdUridine_synth_cat_dom_sf"/>
</dbReference>
<accession>A0ABV5B2B9</accession>
<evidence type="ECO:0000256" key="3">
    <source>
        <dbReference type="ARBA" id="ARBA00023235"/>
    </source>
</evidence>
<evidence type="ECO:0000256" key="5">
    <source>
        <dbReference type="ARBA" id="ARBA00033164"/>
    </source>
</evidence>
<evidence type="ECO:0000256" key="4">
    <source>
        <dbReference type="ARBA" id="ARBA00031870"/>
    </source>
</evidence>
<keyword evidence="3 7" id="KW-0413">Isomerase</keyword>
<dbReference type="PANTHER" id="PTHR21600">
    <property type="entry name" value="MITOCHONDRIAL RNA PSEUDOURIDINE SYNTHASE"/>
    <property type="match status" value="1"/>
</dbReference>
<feature type="domain" description="Pseudouridine synthase RsuA/RluA-like" evidence="6">
    <location>
        <begin position="19"/>
        <end position="175"/>
    </location>
</feature>
<dbReference type="Pfam" id="PF00849">
    <property type="entry name" value="PseudoU_synth_2"/>
    <property type="match status" value="1"/>
</dbReference>
<comment type="caution">
    <text evidence="7">The sequence shown here is derived from an EMBL/GenBank/DDBJ whole genome shotgun (WGS) entry which is preliminary data.</text>
</comment>
<dbReference type="PANTHER" id="PTHR21600:SF83">
    <property type="entry name" value="PSEUDOURIDYLATE SYNTHASE RPUSD4, MITOCHONDRIAL"/>
    <property type="match status" value="1"/>
</dbReference>
<dbReference type="Proteomes" id="UP001580407">
    <property type="component" value="Unassembled WGS sequence"/>
</dbReference>
<dbReference type="InterPro" id="IPR006145">
    <property type="entry name" value="PsdUridine_synth_RsuA/RluA"/>
</dbReference>
<dbReference type="RefSeq" id="WP_375523666.1">
    <property type="nucleotide sequence ID" value="NZ_JBHILM010000002.1"/>
</dbReference>
<dbReference type="SUPFAM" id="SSF55120">
    <property type="entry name" value="Pseudouridine synthase"/>
    <property type="match status" value="1"/>
</dbReference>
<evidence type="ECO:0000259" key="6">
    <source>
        <dbReference type="Pfam" id="PF00849"/>
    </source>
</evidence>
<evidence type="ECO:0000256" key="2">
    <source>
        <dbReference type="ARBA" id="ARBA00010876"/>
    </source>
</evidence>
<keyword evidence="8" id="KW-1185">Reference proteome</keyword>
<evidence type="ECO:0000256" key="1">
    <source>
        <dbReference type="ARBA" id="ARBA00000073"/>
    </source>
</evidence>
<dbReference type="InterPro" id="IPR050188">
    <property type="entry name" value="RluA_PseudoU_synthase"/>
</dbReference>
<dbReference type="GO" id="GO:0016853">
    <property type="term" value="F:isomerase activity"/>
    <property type="evidence" value="ECO:0007669"/>
    <property type="project" value="UniProtKB-KW"/>
</dbReference>
<sequence>MPLVPNEESGIKVLYEDNHVLAVAKPVNVPTQEDASGDPDLLTLLKQDLKIRHQKPGNVFLGLIHRLDRPVGGAMIFAKTSKAASRLSEAVRSRSFRKLYAAVVHGSPRGQSGRLEHYLLKDPRTNTVQTVKPGTPGAKQALLEYRVVGEKNGLSLILVELHTGRPHQIRVQMQSIGCPLYGDQKYGAQVNRPGQQLALWSLLAGAPHPVSKEPLLFRSLPPRQFPWSEWPEAVYEEAH</sequence>
<name>A0ABV5B2B9_9BACL</name>
<proteinExistence type="inferred from homology"/>
<comment type="catalytic activity">
    <reaction evidence="1">
        <text>a uridine in RNA = a pseudouridine in RNA</text>
        <dbReference type="Rhea" id="RHEA:48348"/>
        <dbReference type="Rhea" id="RHEA-COMP:12068"/>
        <dbReference type="Rhea" id="RHEA-COMP:12069"/>
        <dbReference type="ChEBI" id="CHEBI:65314"/>
        <dbReference type="ChEBI" id="CHEBI:65315"/>
    </reaction>
</comment>
<dbReference type="Gene3D" id="3.30.2350.10">
    <property type="entry name" value="Pseudouridine synthase"/>
    <property type="match status" value="1"/>
</dbReference>
<dbReference type="EMBL" id="JBHILM010000002">
    <property type="protein sequence ID" value="MFB5679836.1"/>
    <property type="molecule type" value="Genomic_DNA"/>
</dbReference>
<evidence type="ECO:0000313" key="7">
    <source>
        <dbReference type="EMBL" id="MFB5679836.1"/>
    </source>
</evidence>
<evidence type="ECO:0000313" key="8">
    <source>
        <dbReference type="Proteomes" id="UP001580407"/>
    </source>
</evidence>